<dbReference type="EC" id="1.17.7.4" evidence="5"/>
<feature type="active site" description="Proton donor" evidence="5">
    <location>
        <position position="126"/>
    </location>
</feature>
<keyword evidence="4 5" id="KW-0411">Iron-sulfur</keyword>
<evidence type="ECO:0000256" key="2">
    <source>
        <dbReference type="ARBA" id="ARBA00022723"/>
    </source>
</evidence>
<dbReference type="NCBIfam" id="NF002190">
    <property type="entry name" value="PRK01045.1-4"/>
    <property type="match status" value="1"/>
</dbReference>
<feature type="binding site" evidence="5">
    <location>
        <position position="74"/>
    </location>
    <ligand>
        <name>isopentenyl diphosphate</name>
        <dbReference type="ChEBI" id="CHEBI:128769"/>
    </ligand>
</feature>
<gene>
    <name evidence="5 6" type="primary">ispH</name>
    <name evidence="6" type="synonym">lytB</name>
    <name evidence="6" type="ORF">QWZ14_10365</name>
</gene>
<comment type="function">
    <text evidence="5">Catalyzes the conversion of 1-hydroxy-2-methyl-2-(E)-butenyl 4-diphosphate (HMBPP) into a mixture of isopentenyl diphosphate (IPP) and dimethylallyl diphosphate (DMAPP). Acts in the terminal step of the DOXP/MEP pathway for isoprenoid precursor biosynthesis.</text>
</comment>
<dbReference type="EMBL" id="JAUFPN010000110">
    <property type="protein sequence ID" value="MDN3564769.1"/>
    <property type="molecule type" value="Genomic_DNA"/>
</dbReference>
<dbReference type="PANTHER" id="PTHR30426:SF0">
    <property type="entry name" value="4-HYDROXY-3-METHYLBUT-2-ENYL DIPHOSPHATE REDUCTASE"/>
    <property type="match status" value="1"/>
</dbReference>
<feature type="binding site" evidence="5">
    <location>
        <position position="124"/>
    </location>
    <ligand>
        <name>(2E)-4-hydroxy-3-methylbut-2-enyl diphosphate</name>
        <dbReference type="ChEBI" id="CHEBI:128753"/>
    </ligand>
</feature>
<feature type="binding site" evidence="5">
    <location>
        <position position="12"/>
    </location>
    <ligand>
        <name>[4Fe-4S] cluster</name>
        <dbReference type="ChEBI" id="CHEBI:49883"/>
    </ligand>
</feature>
<comment type="pathway">
    <text evidence="5">Isoprenoid biosynthesis; dimethylallyl diphosphate biosynthesis; dimethylallyl diphosphate from (2E)-4-hydroxy-3-methylbutenyl diphosphate: step 1/1.</text>
</comment>
<feature type="binding site" evidence="5">
    <location>
        <position position="223"/>
    </location>
    <ligand>
        <name>(2E)-4-hydroxy-3-methylbut-2-enyl diphosphate</name>
        <dbReference type="ChEBI" id="CHEBI:128753"/>
    </ligand>
</feature>
<sequence>MRIILAQPRGFCAGVVRAVDIVERALEKYGAPIYVRHEIVHNQRVVETLQAKGARFVEELGEIPAGAVTVFSAHGVSRRVEAEAAGRGLPVLDATCPLVSKVHAEGRRYVAQGRTVILIGHAGHPEVEGTLGQIAGEVYLVGDAAAVAALPLPADRPLAYVTQTTLSVDDTRLVIEALRRRFTDLIGPDTRDICYATQNRQTAVRELAGRVDLLLVVGAANSSNSNRLQEIGAEQGVPCYLIPDAAALRPEWLRGAETVGITAGASAPESLVQDVIAALGRLGPVEVSALPGIVEDISFKLPAALVEPEASAAS</sequence>
<dbReference type="NCBIfam" id="TIGR00216">
    <property type="entry name" value="ispH_lytB"/>
    <property type="match status" value="1"/>
</dbReference>
<feature type="binding site" evidence="5">
    <location>
        <position position="41"/>
    </location>
    <ligand>
        <name>dimethylallyl diphosphate</name>
        <dbReference type="ChEBI" id="CHEBI:57623"/>
    </ligand>
</feature>
<feature type="binding site" evidence="5">
    <location>
        <position position="74"/>
    </location>
    <ligand>
        <name>dimethylallyl diphosphate</name>
        <dbReference type="ChEBI" id="CHEBI:57623"/>
    </ligand>
</feature>
<feature type="binding site" evidence="5">
    <location>
        <position position="224"/>
    </location>
    <ligand>
        <name>(2E)-4-hydroxy-3-methylbut-2-enyl diphosphate</name>
        <dbReference type="ChEBI" id="CHEBI:128753"/>
    </ligand>
</feature>
<organism evidence="6 7">
    <name type="scientific">Paeniroseomonas aquatica</name>
    <dbReference type="NCBI Taxonomy" id="373043"/>
    <lineage>
        <taxon>Bacteria</taxon>
        <taxon>Pseudomonadati</taxon>
        <taxon>Pseudomonadota</taxon>
        <taxon>Alphaproteobacteria</taxon>
        <taxon>Acetobacterales</taxon>
        <taxon>Acetobacteraceae</taxon>
        <taxon>Paeniroseomonas</taxon>
    </lineage>
</organism>
<dbReference type="CDD" id="cd13944">
    <property type="entry name" value="lytB_ispH"/>
    <property type="match status" value="1"/>
</dbReference>
<feature type="binding site" evidence="5">
    <location>
        <position position="124"/>
    </location>
    <ligand>
        <name>dimethylallyl diphosphate</name>
        <dbReference type="ChEBI" id="CHEBI:57623"/>
    </ligand>
</feature>
<feature type="binding site" evidence="5">
    <location>
        <position position="223"/>
    </location>
    <ligand>
        <name>isopentenyl diphosphate</name>
        <dbReference type="ChEBI" id="CHEBI:128769"/>
    </ligand>
</feature>
<keyword evidence="7" id="KW-1185">Reference proteome</keyword>
<keyword evidence="5" id="KW-0414">Isoprene biosynthesis</keyword>
<evidence type="ECO:0000313" key="6">
    <source>
        <dbReference type="EMBL" id="MDN3564769.1"/>
    </source>
</evidence>
<feature type="binding site" evidence="5">
    <location>
        <position position="194"/>
    </location>
    <ligand>
        <name>[4Fe-4S] cluster</name>
        <dbReference type="ChEBI" id="CHEBI:49883"/>
    </ligand>
</feature>
<dbReference type="RefSeq" id="WP_290316576.1">
    <property type="nucleotide sequence ID" value="NZ_JAUFPN010000110.1"/>
</dbReference>
<feature type="binding site" evidence="5">
    <location>
        <position position="222"/>
    </location>
    <ligand>
        <name>dimethylallyl diphosphate</name>
        <dbReference type="ChEBI" id="CHEBI:57623"/>
    </ligand>
</feature>
<comment type="pathway">
    <text evidence="5">Isoprenoid biosynthesis; isopentenyl diphosphate biosynthesis via DXP pathway; isopentenyl diphosphate from 1-deoxy-D-xylulose 5-phosphate: step 6/6.</text>
</comment>
<feature type="binding site" evidence="5">
    <location>
        <position position="96"/>
    </location>
    <ligand>
        <name>[4Fe-4S] cluster</name>
        <dbReference type="ChEBI" id="CHEBI:49883"/>
    </ligand>
</feature>
<evidence type="ECO:0000256" key="4">
    <source>
        <dbReference type="ARBA" id="ARBA00023014"/>
    </source>
</evidence>
<protein>
    <recommendedName>
        <fullName evidence="5">4-hydroxy-3-methylbut-2-enyl diphosphate reductase</fullName>
        <shortName evidence="5">HMBPP reductase</shortName>
        <ecNumber evidence="5">1.17.7.4</ecNumber>
    </recommendedName>
</protein>
<keyword evidence="2 5" id="KW-0479">Metal-binding</keyword>
<evidence type="ECO:0000256" key="3">
    <source>
        <dbReference type="ARBA" id="ARBA00023004"/>
    </source>
</evidence>
<feature type="binding site" evidence="5">
    <location>
        <position position="266"/>
    </location>
    <ligand>
        <name>dimethylallyl diphosphate</name>
        <dbReference type="ChEBI" id="CHEBI:57623"/>
    </ligand>
</feature>
<evidence type="ECO:0000256" key="1">
    <source>
        <dbReference type="ARBA" id="ARBA00022485"/>
    </source>
</evidence>
<comment type="similarity">
    <text evidence="5">Belongs to the IspH family.</text>
</comment>
<feature type="binding site" evidence="5">
    <location>
        <position position="222"/>
    </location>
    <ligand>
        <name>isopentenyl diphosphate</name>
        <dbReference type="ChEBI" id="CHEBI:128769"/>
    </ligand>
</feature>
<reference evidence="7" key="1">
    <citation type="journal article" date="2019" name="Int. J. Syst. Evol. Microbiol.">
        <title>The Global Catalogue of Microorganisms (GCM) 10K type strain sequencing project: providing services to taxonomists for standard genome sequencing and annotation.</title>
        <authorList>
            <consortium name="The Broad Institute Genomics Platform"/>
            <consortium name="The Broad Institute Genome Sequencing Center for Infectious Disease"/>
            <person name="Wu L."/>
            <person name="Ma J."/>
        </authorList>
    </citation>
    <scope>NUCLEOTIDE SEQUENCE [LARGE SCALE GENOMIC DNA]</scope>
    <source>
        <strain evidence="7">CECT 7131</strain>
    </source>
</reference>
<feature type="binding site" evidence="5">
    <location>
        <position position="266"/>
    </location>
    <ligand>
        <name>(2E)-4-hydroxy-3-methylbut-2-enyl diphosphate</name>
        <dbReference type="ChEBI" id="CHEBI:128753"/>
    </ligand>
</feature>
<proteinExistence type="inferred from homology"/>
<feature type="binding site" evidence="5">
    <location>
        <position position="124"/>
    </location>
    <ligand>
        <name>isopentenyl diphosphate</name>
        <dbReference type="ChEBI" id="CHEBI:128769"/>
    </ligand>
</feature>
<dbReference type="PANTHER" id="PTHR30426">
    <property type="entry name" value="4-HYDROXY-3-METHYLBUT-2-ENYL DIPHOSPHATE REDUCTASE"/>
    <property type="match status" value="1"/>
</dbReference>
<dbReference type="HAMAP" id="MF_00191">
    <property type="entry name" value="IspH"/>
    <property type="match status" value="1"/>
</dbReference>
<name>A0ABT8A4Z0_9PROT</name>
<feature type="binding site" evidence="5">
    <location>
        <position position="164"/>
    </location>
    <ligand>
        <name>(2E)-4-hydroxy-3-methylbut-2-enyl diphosphate</name>
        <dbReference type="ChEBI" id="CHEBI:128753"/>
    </ligand>
</feature>
<keyword evidence="1 5" id="KW-0004">4Fe-4S</keyword>
<evidence type="ECO:0000313" key="7">
    <source>
        <dbReference type="Proteomes" id="UP001529369"/>
    </source>
</evidence>
<dbReference type="InterPro" id="IPR003451">
    <property type="entry name" value="LytB/IspH"/>
</dbReference>
<dbReference type="Gene3D" id="3.40.50.11270">
    <property type="match status" value="1"/>
</dbReference>
<dbReference type="Gene3D" id="3.40.1010.20">
    <property type="entry name" value="4-hydroxy-3-methylbut-2-enyl diphosphate reductase, catalytic domain"/>
    <property type="match status" value="2"/>
</dbReference>
<feature type="binding site" evidence="5">
    <location>
        <position position="266"/>
    </location>
    <ligand>
        <name>isopentenyl diphosphate</name>
        <dbReference type="ChEBI" id="CHEBI:128769"/>
    </ligand>
</feature>
<feature type="binding site" evidence="5">
    <location>
        <position position="223"/>
    </location>
    <ligand>
        <name>dimethylallyl diphosphate</name>
        <dbReference type="ChEBI" id="CHEBI:57623"/>
    </ligand>
</feature>
<feature type="binding site" evidence="5">
    <location>
        <position position="224"/>
    </location>
    <ligand>
        <name>dimethylallyl diphosphate</name>
        <dbReference type="ChEBI" id="CHEBI:57623"/>
    </ligand>
</feature>
<comment type="caution">
    <text evidence="6">The sequence shown here is derived from an EMBL/GenBank/DDBJ whole genome shotgun (WGS) entry which is preliminary data.</text>
</comment>
<feature type="binding site" evidence="5">
    <location>
        <position position="41"/>
    </location>
    <ligand>
        <name>isopentenyl diphosphate</name>
        <dbReference type="ChEBI" id="CHEBI:128769"/>
    </ligand>
</feature>
<dbReference type="NCBIfam" id="NF002188">
    <property type="entry name" value="PRK01045.1-2"/>
    <property type="match status" value="1"/>
</dbReference>
<dbReference type="Proteomes" id="UP001529369">
    <property type="component" value="Unassembled WGS sequence"/>
</dbReference>
<feature type="binding site" evidence="5">
    <location>
        <position position="224"/>
    </location>
    <ligand>
        <name>isopentenyl diphosphate</name>
        <dbReference type="ChEBI" id="CHEBI:128769"/>
    </ligand>
</feature>
<comment type="catalytic activity">
    <reaction evidence="5">
        <text>isopentenyl diphosphate + 2 oxidized [2Fe-2S]-[ferredoxin] + H2O = (2E)-4-hydroxy-3-methylbut-2-enyl diphosphate + 2 reduced [2Fe-2S]-[ferredoxin] + 2 H(+)</text>
        <dbReference type="Rhea" id="RHEA:24488"/>
        <dbReference type="Rhea" id="RHEA-COMP:10000"/>
        <dbReference type="Rhea" id="RHEA-COMP:10001"/>
        <dbReference type="ChEBI" id="CHEBI:15377"/>
        <dbReference type="ChEBI" id="CHEBI:15378"/>
        <dbReference type="ChEBI" id="CHEBI:33737"/>
        <dbReference type="ChEBI" id="CHEBI:33738"/>
        <dbReference type="ChEBI" id="CHEBI:128753"/>
        <dbReference type="ChEBI" id="CHEBI:128769"/>
        <dbReference type="EC" id="1.17.7.4"/>
    </reaction>
</comment>
<dbReference type="Pfam" id="PF02401">
    <property type="entry name" value="LYTB"/>
    <property type="match status" value="1"/>
</dbReference>
<comment type="catalytic activity">
    <reaction evidence="5">
        <text>dimethylallyl diphosphate + 2 oxidized [2Fe-2S]-[ferredoxin] + H2O = (2E)-4-hydroxy-3-methylbut-2-enyl diphosphate + 2 reduced [2Fe-2S]-[ferredoxin] + 2 H(+)</text>
        <dbReference type="Rhea" id="RHEA:24825"/>
        <dbReference type="Rhea" id="RHEA-COMP:10000"/>
        <dbReference type="Rhea" id="RHEA-COMP:10001"/>
        <dbReference type="ChEBI" id="CHEBI:15377"/>
        <dbReference type="ChEBI" id="CHEBI:15378"/>
        <dbReference type="ChEBI" id="CHEBI:33737"/>
        <dbReference type="ChEBI" id="CHEBI:33738"/>
        <dbReference type="ChEBI" id="CHEBI:57623"/>
        <dbReference type="ChEBI" id="CHEBI:128753"/>
        <dbReference type="EC" id="1.17.7.4"/>
    </reaction>
</comment>
<keyword evidence="5 6" id="KW-0560">Oxidoreductase</keyword>
<feature type="binding site" evidence="5">
    <location>
        <position position="222"/>
    </location>
    <ligand>
        <name>(2E)-4-hydroxy-3-methylbut-2-enyl diphosphate</name>
        <dbReference type="ChEBI" id="CHEBI:128753"/>
    </ligand>
</feature>
<evidence type="ECO:0000256" key="5">
    <source>
        <dbReference type="HAMAP-Rule" id="MF_00191"/>
    </source>
</evidence>
<feature type="binding site" evidence="5">
    <location>
        <position position="74"/>
    </location>
    <ligand>
        <name>(2E)-4-hydroxy-3-methylbut-2-enyl diphosphate</name>
        <dbReference type="ChEBI" id="CHEBI:128753"/>
    </ligand>
</feature>
<feature type="binding site" evidence="5">
    <location>
        <position position="41"/>
    </location>
    <ligand>
        <name>(2E)-4-hydroxy-3-methylbut-2-enyl diphosphate</name>
        <dbReference type="ChEBI" id="CHEBI:128753"/>
    </ligand>
</feature>
<comment type="cofactor">
    <cofactor evidence="5">
        <name>[4Fe-4S] cluster</name>
        <dbReference type="ChEBI" id="CHEBI:49883"/>
    </cofactor>
    <text evidence="5">Binds 1 [4Fe-4S] cluster per subunit.</text>
</comment>
<keyword evidence="3 5" id="KW-0408">Iron</keyword>
<accession>A0ABT8A4Z0</accession>
<dbReference type="GO" id="GO:0051745">
    <property type="term" value="F:4-hydroxy-3-methylbut-2-enyl diphosphate reductase activity"/>
    <property type="evidence" value="ECO:0007669"/>
    <property type="project" value="UniProtKB-EC"/>
</dbReference>